<evidence type="ECO:0000313" key="12">
    <source>
        <dbReference type="Proteomes" id="UP000054997"/>
    </source>
</evidence>
<keyword evidence="5" id="KW-0547">Nucleotide-binding</keyword>
<name>A0A0W0VQ68_9GAMM</name>
<dbReference type="GO" id="GO:0055085">
    <property type="term" value="P:transmembrane transport"/>
    <property type="evidence" value="ECO:0007669"/>
    <property type="project" value="UniProtKB-ARBA"/>
</dbReference>
<dbReference type="InterPro" id="IPR017871">
    <property type="entry name" value="ABC_transporter-like_CS"/>
</dbReference>
<accession>A0A0W0VQ68</accession>
<dbReference type="Proteomes" id="UP000054997">
    <property type="component" value="Unassembled WGS sequence"/>
</dbReference>
<dbReference type="NCBIfam" id="TIGR01727">
    <property type="entry name" value="oligo_HPY"/>
    <property type="match status" value="1"/>
</dbReference>
<dbReference type="PROSITE" id="PS50893">
    <property type="entry name" value="ABC_TRANSPORTER_2"/>
    <property type="match status" value="2"/>
</dbReference>
<dbReference type="STRING" id="45068.Llon_1059"/>
<dbReference type="PROSITE" id="PS00211">
    <property type="entry name" value="ABC_TRANSPORTER_1"/>
    <property type="match status" value="2"/>
</dbReference>
<dbReference type="EC" id="7.4.2.9" evidence="8"/>
<sequence>MNNVLNIKSLSVAFQTDRGSIKAVDEVEFNIRQGEAVALLGESGCGKSLTTLALLRLLPEHAVYGSQSRVLFSGQDLLDLPEKIMRSMRGRRLAIIFQEPMTALNPVLSIGAQLAETIQQHESISRRKLKNRMLELLNEVEISHAEQRLKQYPHQLSGGQKQRIVIAMALAARPEILIADEPTTALDVTIQAQILKLLKKLQCQHQMGLLLITHDLGVVKKVADRVYVMYAGQIVERAEIEDFFHQPLHPYSQQLLASLPSLAKRGERLQAIPGNVPVLNAMPRGCRFHPRCAHVFSPCADIEPLLQEIAGKNRLVRCHLYPEHSKPPALRRESAVTKRSPSRETSVVLSVDDLKVYFMLHKNRLTGKKEVIKAVDGLSFTLSRGKTLALVGESGCGKTTAARALLRLLPVTSGAIEFCGKNINALYGHALFQFRQQMQIIFQDPFSSMNPRMTIAEILAEGLQFKSFNSQQLQKRQKELLDIVNLPSQSLGRYPHQFSGGQRQRIAIARALATEPQVLICDEPTSALDISVQAQILNLLKDLQEEQGIAYLFITHNLGVVSYLADEILVMRNGQAVEHGPCKEILQNPKHPYTQKLLSSVLTV</sequence>
<dbReference type="NCBIfam" id="NF008453">
    <property type="entry name" value="PRK11308.1"/>
    <property type="match status" value="2"/>
</dbReference>
<dbReference type="PATRIC" id="fig|45068.5.peg.1144"/>
<keyword evidence="3" id="KW-0813">Transport</keyword>
<dbReference type="InterPro" id="IPR003439">
    <property type="entry name" value="ABC_transporter-like_ATP-bd"/>
</dbReference>
<keyword evidence="4" id="KW-1003">Cell membrane</keyword>
<evidence type="ECO:0000256" key="7">
    <source>
        <dbReference type="ARBA" id="ARBA00023136"/>
    </source>
</evidence>
<evidence type="ECO:0000256" key="2">
    <source>
        <dbReference type="ARBA" id="ARBA00005417"/>
    </source>
</evidence>
<evidence type="ECO:0000256" key="8">
    <source>
        <dbReference type="ARBA" id="ARBA00038852"/>
    </source>
</evidence>
<comment type="subcellular location">
    <subcellularLocation>
        <location evidence="1">Cell inner membrane</location>
        <topology evidence="1">Peripheral membrane protein</topology>
    </subcellularLocation>
</comment>
<comment type="caution">
    <text evidence="11">The sequence shown here is derived from an EMBL/GenBank/DDBJ whole genome shotgun (WGS) entry which is preliminary data.</text>
</comment>
<dbReference type="OrthoDB" id="9784450at2"/>
<feature type="domain" description="ABC transporter" evidence="10">
    <location>
        <begin position="349"/>
        <end position="598"/>
    </location>
</feature>
<proteinExistence type="inferred from homology"/>
<feature type="domain" description="ABC transporter" evidence="10">
    <location>
        <begin position="7"/>
        <end position="256"/>
    </location>
</feature>
<keyword evidence="12" id="KW-1185">Reference proteome</keyword>
<evidence type="ECO:0000313" key="11">
    <source>
        <dbReference type="EMBL" id="KTD21894.1"/>
    </source>
</evidence>
<protein>
    <recommendedName>
        <fullName evidence="8">ABC-type dipeptide transporter</fullName>
        <ecNumber evidence="8">7.4.2.9</ecNumber>
    </recommendedName>
</protein>
<dbReference type="InterPro" id="IPR003593">
    <property type="entry name" value="AAA+_ATPase"/>
</dbReference>
<dbReference type="RefSeq" id="WP_058529041.1">
    <property type="nucleotide sequence ID" value="NZ_CAAAHZ010000006.1"/>
</dbReference>
<dbReference type="InterPro" id="IPR027417">
    <property type="entry name" value="P-loop_NTPase"/>
</dbReference>
<evidence type="ECO:0000256" key="4">
    <source>
        <dbReference type="ARBA" id="ARBA00022475"/>
    </source>
</evidence>
<dbReference type="AlphaFoldDB" id="A0A0W0VQ68"/>
<dbReference type="PANTHER" id="PTHR43297">
    <property type="entry name" value="OLIGOPEPTIDE TRANSPORT ATP-BINDING PROTEIN APPD"/>
    <property type="match status" value="1"/>
</dbReference>
<dbReference type="Gene3D" id="3.40.50.300">
    <property type="entry name" value="P-loop containing nucleotide triphosphate hydrolases"/>
    <property type="match status" value="2"/>
</dbReference>
<evidence type="ECO:0000256" key="3">
    <source>
        <dbReference type="ARBA" id="ARBA00022448"/>
    </source>
</evidence>
<dbReference type="NCBIfam" id="NF007739">
    <property type="entry name" value="PRK10419.1"/>
    <property type="match status" value="2"/>
</dbReference>
<dbReference type="GO" id="GO:0015833">
    <property type="term" value="P:peptide transport"/>
    <property type="evidence" value="ECO:0007669"/>
    <property type="project" value="InterPro"/>
</dbReference>
<dbReference type="EMBL" id="LNYK01000014">
    <property type="protein sequence ID" value="KTD21894.1"/>
    <property type="molecule type" value="Genomic_DNA"/>
</dbReference>
<dbReference type="InterPro" id="IPR013563">
    <property type="entry name" value="Oligopep_ABC_C"/>
</dbReference>
<keyword evidence="7" id="KW-0472">Membrane</keyword>
<evidence type="ECO:0000256" key="6">
    <source>
        <dbReference type="ARBA" id="ARBA00022840"/>
    </source>
</evidence>
<dbReference type="GO" id="GO:0005886">
    <property type="term" value="C:plasma membrane"/>
    <property type="evidence" value="ECO:0007669"/>
    <property type="project" value="UniProtKB-SubCell"/>
</dbReference>
<gene>
    <name evidence="11" type="ORF">Llon_1059</name>
</gene>
<dbReference type="CDD" id="cd03257">
    <property type="entry name" value="ABC_NikE_OppD_transporters"/>
    <property type="match status" value="2"/>
</dbReference>
<evidence type="ECO:0000256" key="1">
    <source>
        <dbReference type="ARBA" id="ARBA00004417"/>
    </source>
</evidence>
<dbReference type="GO" id="GO:0005524">
    <property type="term" value="F:ATP binding"/>
    <property type="evidence" value="ECO:0007669"/>
    <property type="project" value="UniProtKB-KW"/>
</dbReference>
<reference evidence="11 12" key="1">
    <citation type="submission" date="2015-11" db="EMBL/GenBank/DDBJ databases">
        <title>Genomic analysis of 38 Legionella species identifies large and diverse effector repertoires.</title>
        <authorList>
            <person name="Burstein D."/>
            <person name="Amaro F."/>
            <person name="Zusman T."/>
            <person name="Lifshitz Z."/>
            <person name="Cohen O."/>
            <person name="Gilbert J.A."/>
            <person name="Pupko T."/>
            <person name="Shuman H.A."/>
            <person name="Segal G."/>
        </authorList>
    </citation>
    <scope>NUCLEOTIDE SEQUENCE [LARGE SCALE GENOMIC DNA]</scope>
    <source>
        <strain evidence="11 12">ATCC 49505</strain>
    </source>
</reference>
<dbReference type="InterPro" id="IPR050388">
    <property type="entry name" value="ABC_Ni/Peptide_Import"/>
</dbReference>
<comment type="similarity">
    <text evidence="2">Belongs to the ABC transporter superfamily.</text>
</comment>
<organism evidence="11 12">
    <name type="scientific">Legionella londiniensis</name>
    <dbReference type="NCBI Taxonomy" id="45068"/>
    <lineage>
        <taxon>Bacteria</taxon>
        <taxon>Pseudomonadati</taxon>
        <taxon>Pseudomonadota</taxon>
        <taxon>Gammaproteobacteria</taxon>
        <taxon>Legionellales</taxon>
        <taxon>Legionellaceae</taxon>
        <taxon>Legionella</taxon>
    </lineage>
</organism>
<dbReference type="SUPFAM" id="SSF52540">
    <property type="entry name" value="P-loop containing nucleoside triphosphate hydrolases"/>
    <property type="match status" value="2"/>
</dbReference>
<evidence type="ECO:0000256" key="5">
    <source>
        <dbReference type="ARBA" id="ARBA00022741"/>
    </source>
</evidence>
<evidence type="ECO:0000259" key="10">
    <source>
        <dbReference type="PROSITE" id="PS50893"/>
    </source>
</evidence>
<evidence type="ECO:0000256" key="9">
    <source>
        <dbReference type="ARBA" id="ARBA00047356"/>
    </source>
</evidence>
<dbReference type="GO" id="GO:0016887">
    <property type="term" value="F:ATP hydrolysis activity"/>
    <property type="evidence" value="ECO:0007669"/>
    <property type="project" value="InterPro"/>
</dbReference>
<keyword evidence="6" id="KW-0067">ATP-binding</keyword>
<dbReference type="FunFam" id="3.40.50.300:FF:000016">
    <property type="entry name" value="Oligopeptide ABC transporter ATP-binding component"/>
    <property type="match status" value="2"/>
</dbReference>
<dbReference type="PANTHER" id="PTHR43297:SF2">
    <property type="entry name" value="DIPEPTIDE TRANSPORT ATP-BINDING PROTEIN DPPD"/>
    <property type="match status" value="1"/>
</dbReference>
<dbReference type="Pfam" id="PF08352">
    <property type="entry name" value="oligo_HPY"/>
    <property type="match status" value="2"/>
</dbReference>
<dbReference type="SMART" id="SM00382">
    <property type="entry name" value="AAA"/>
    <property type="match status" value="2"/>
</dbReference>
<comment type="catalytic activity">
    <reaction evidence="9">
        <text>a dipeptide(out) + ATP + H2O = a dipeptide(in) + ADP + phosphate + H(+)</text>
        <dbReference type="Rhea" id="RHEA:23120"/>
        <dbReference type="ChEBI" id="CHEBI:15377"/>
        <dbReference type="ChEBI" id="CHEBI:15378"/>
        <dbReference type="ChEBI" id="CHEBI:30616"/>
        <dbReference type="ChEBI" id="CHEBI:43474"/>
        <dbReference type="ChEBI" id="CHEBI:90799"/>
        <dbReference type="ChEBI" id="CHEBI:456216"/>
        <dbReference type="EC" id="7.4.2.9"/>
    </reaction>
</comment>
<dbReference type="Pfam" id="PF00005">
    <property type="entry name" value="ABC_tran"/>
    <property type="match status" value="2"/>
</dbReference>